<sequence length="433" mass="47612">MLLALLAVLLLDPWAVLAPGFWLSFAAVGLLFFVGTARLGASRGWRALLANWGATQWAVTLGTLPLLLLMFQQFSLVSPLANALAIPLVSFMITPLALLFAVFPWPPLLYFDHWLLSGLMGFLEWLAVWPVWEQPAPPLAATLVAMLGVIWLLLPRGFPARWLGLCLLLPALLWPAARPPVGDTWVDVLDVGQGLAVVVRTAEHNLLYDAGPLYSAESDAGQRIIVPYLRAHGVRQIDALVVTHRDTDHSGGVLAVQEALPIARTLSSVAELPGEPCFAGQAWEWDGVRFTILHPSATDYEHRAAKTNHMSCVLRIENAFGSVLLTSDIEARDEQALLDRAAARLRSDVLLVPHHGSGTSSTPDFISAVGARAAIIPVGYRNRYQHPRPDVVERYSGSRVWRTDRDGAVRIDLTSELALSSYRAAYRRYWHGQ</sequence>
<keyword evidence="4 6" id="KW-1133">Transmembrane helix</keyword>
<feature type="transmembrane region" description="Helical" evidence="6">
    <location>
        <begin position="114"/>
        <end position="132"/>
    </location>
</feature>
<dbReference type="InterPro" id="IPR001279">
    <property type="entry name" value="Metallo-B-lactamas"/>
</dbReference>
<name>A0A080M0B8_9PROT</name>
<keyword evidence="2" id="KW-1003">Cell membrane</keyword>
<dbReference type="InterPro" id="IPR036866">
    <property type="entry name" value="RibonucZ/Hydroxyglut_hydro"/>
</dbReference>
<dbReference type="InterPro" id="IPR052159">
    <property type="entry name" value="Competence_DNA_uptake"/>
</dbReference>
<dbReference type="InterPro" id="IPR035681">
    <property type="entry name" value="ComA-like_MBL"/>
</dbReference>
<dbReference type="Gene3D" id="3.60.15.10">
    <property type="entry name" value="Ribonuclease Z/Hydroxyacylglutathione hydrolase-like"/>
    <property type="match status" value="1"/>
</dbReference>
<reference evidence="8 9" key="1">
    <citation type="submission" date="2014-02" db="EMBL/GenBank/DDBJ databases">
        <title>Expanding our view of genomic diversity in Candidatus Accumulibacter clades.</title>
        <authorList>
            <person name="Skennerton C.T."/>
            <person name="Barr J.J."/>
            <person name="Slater F.R."/>
            <person name="Bond P.L."/>
            <person name="Tyson G.W."/>
        </authorList>
    </citation>
    <scope>NUCLEOTIDE SEQUENCE [LARGE SCALE GENOMIC DNA]</scope>
    <source>
        <strain evidence="9">BA-91</strain>
    </source>
</reference>
<evidence type="ECO:0000313" key="9">
    <source>
        <dbReference type="Proteomes" id="UP000020077"/>
    </source>
</evidence>
<comment type="subcellular location">
    <subcellularLocation>
        <location evidence="1">Cell membrane</location>
        <topology evidence="1">Multi-pass membrane protein</topology>
    </subcellularLocation>
</comment>
<evidence type="ECO:0000256" key="3">
    <source>
        <dbReference type="ARBA" id="ARBA00022692"/>
    </source>
</evidence>
<evidence type="ECO:0000256" key="2">
    <source>
        <dbReference type="ARBA" id="ARBA00022475"/>
    </source>
</evidence>
<protein>
    <submittedName>
        <fullName evidence="8">ComEC family competence protein</fullName>
    </submittedName>
</protein>
<dbReference type="NCBIfam" id="TIGR00361">
    <property type="entry name" value="ComEC_Rec2"/>
    <property type="match status" value="1"/>
</dbReference>
<dbReference type="Proteomes" id="UP000020077">
    <property type="component" value="Unassembled WGS sequence"/>
</dbReference>
<feature type="transmembrane region" description="Helical" evidence="6">
    <location>
        <begin position="25"/>
        <end position="41"/>
    </location>
</feature>
<dbReference type="Pfam" id="PF00753">
    <property type="entry name" value="Lactamase_B"/>
    <property type="match status" value="1"/>
</dbReference>
<evidence type="ECO:0000256" key="5">
    <source>
        <dbReference type="ARBA" id="ARBA00023136"/>
    </source>
</evidence>
<dbReference type="Pfam" id="PF03772">
    <property type="entry name" value="Competence"/>
    <property type="match status" value="1"/>
</dbReference>
<feature type="domain" description="Metallo-beta-lactamase" evidence="7">
    <location>
        <begin position="193"/>
        <end position="355"/>
    </location>
</feature>
<dbReference type="GO" id="GO:0030420">
    <property type="term" value="P:establishment of competence for transformation"/>
    <property type="evidence" value="ECO:0007669"/>
    <property type="project" value="InterPro"/>
</dbReference>
<comment type="caution">
    <text evidence="8">The sequence shown here is derived from an EMBL/GenBank/DDBJ whole genome shotgun (WGS) entry which is preliminary data.</text>
</comment>
<keyword evidence="3 6" id="KW-0812">Transmembrane</keyword>
<dbReference type="SMART" id="SM00849">
    <property type="entry name" value="Lactamase_B"/>
    <property type="match status" value="1"/>
</dbReference>
<dbReference type="AlphaFoldDB" id="A0A080M0B8"/>
<dbReference type="CDD" id="cd07731">
    <property type="entry name" value="ComA-like_MBL-fold"/>
    <property type="match status" value="1"/>
</dbReference>
<dbReference type="PANTHER" id="PTHR30619">
    <property type="entry name" value="DNA INTERNALIZATION/COMPETENCE PROTEIN COMEC/REC2"/>
    <property type="match status" value="1"/>
</dbReference>
<dbReference type="SUPFAM" id="SSF56281">
    <property type="entry name" value="Metallo-hydrolase/oxidoreductase"/>
    <property type="match status" value="1"/>
</dbReference>
<evidence type="ECO:0000256" key="1">
    <source>
        <dbReference type="ARBA" id="ARBA00004651"/>
    </source>
</evidence>
<feature type="transmembrane region" description="Helical" evidence="6">
    <location>
        <begin position="138"/>
        <end position="154"/>
    </location>
</feature>
<dbReference type="InterPro" id="IPR004477">
    <property type="entry name" value="ComEC_N"/>
</dbReference>
<dbReference type="PANTHER" id="PTHR30619:SF1">
    <property type="entry name" value="RECOMBINATION PROTEIN 2"/>
    <property type="match status" value="1"/>
</dbReference>
<evidence type="ECO:0000259" key="7">
    <source>
        <dbReference type="SMART" id="SM00849"/>
    </source>
</evidence>
<accession>A0A080M0B8</accession>
<dbReference type="EMBL" id="JDVG02000011">
    <property type="protein sequence ID" value="KFB74608.1"/>
    <property type="molecule type" value="Genomic_DNA"/>
</dbReference>
<feature type="transmembrane region" description="Helical" evidence="6">
    <location>
        <begin position="83"/>
        <end position="102"/>
    </location>
</feature>
<evidence type="ECO:0000256" key="4">
    <source>
        <dbReference type="ARBA" id="ARBA00022989"/>
    </source>
</evidence>
<dbReference type="GO" id="GO:0005886">
    <property type="term" value="C:plasma membrane"/>
    <property type="evidence" value="ECO:0007669"/>
    <property type="project" value="UniProtKB-SubCell"/>
</dbReference>
<organism evidence="8 9">
    <name type="scientific">Candidatus Accumulibacter phosphatis</name>
    <dbReference type="NCBI Taxonomy" id="327160"/>
    <lineage>
        <taxon>Bacteria</taxon>
        <taxon>Pseudomonadati</taxon>
        <taxon>Pseudomonadota</taxon>
        <taxon>Betaproteobacteria</taxon>
        <taxon>Candidatus Accumulibacter</taxon>
    </lineage>
</organism>
<feature type="transmembrane region" description="Helical" evidence="6">
    <location>
        <begin position="48"/>
        <end position="71"/>
    </location>
</feature>
<keyword evidence="5 6" id="KW-0472">Membrane</keyword>
<dbReference type="InterPro" id="IPR004797">
    <property type="entry name" value="Competence_ComEC/Rec2"/>
</dbReference>
<evidence type="ECO:0000313" key="8">
    <source>
        <dbReference type="EMBL" id="KFB74608.1"/>
    </source>
</evidence>
<evidence type="ECO:0000256" key="6">
    <source>
        <dbReference type="SAM" id="Phobius"/>
    </source>
</evidence>
<gene>
    <name evidence="8" type="ORF">AW09_000059</name>
</gene>
<dbReference type="NCBIfam" id="TIGR00360">
    <property type="entry name" value="ComEC_N-term"/>
    <property type="match status" value="1"/>
</dbReference>
<proteinExistence type="predicted"/>